<evidence type="ECO:0000256" key="7">
    <source>
        <dbReference type="ARBA" id="ARBA00023136"/>
    </source>
</evidence>
<name>A0A410WPE4_9BACL</name>
<evidence type="ECO:0000313" key="10">
    <source>
        <dbReference type="EMBL" id="QAV16222.1"/>
    </source>
</evidence>
<gene>
    <name evidence="9" type="ORF">M5X16_23280</name>
    <name evidence="10" type="ORF">PC41400_00310</name>
</gene>
<comment type="subcellular location">
    <subcellularLocation>
        <location evidence="1">Cell membrane</location>
        <topology evidence="1">Multi-pass membrane protein</topology>
    </subcellularLocation>
</comment>
<feature type="transmembrane region" description="Helical" evidence="8">
    <location>
        <begin position="107"/>
        <end position="126"/>
    </location>
</feature>
<proteinExistence type="inferred from homology"/>
<dbReference type="KEGG" id="pchi:PC41400_00310"/>
<feature type="transmembrane region" description="Helical" evidence="8">
    <location>
        <begin position="77"/>
        <end position="95"/>
    </location>
</feature>
<evidence type="ECO:0000256" key="1">
    <source>
        <dbReference type="ARBA" id="ARBA00004651"/>
    </source>
</evidence>
<reference evidence="10 11" key="1">
    <citation type="submission" date="2018-01" db="EMBL/GenBank/DDBJ databases">
        <title>The whole genome sequencing and assembly of Paenibacillus chitinolyticus KCCM 41400 strain.</title>
        <authorList>
            <person name="Kim J.-Y."/>
            <person name="Park M.-K."/>
            <person name="Lee Y.-J."/>
            <person name="Yi H."/>
            <person name="Bahn Y.-S."/>
            <person name="Kim J.F."/>
            <person name="Lee D.-W."/>
        </authorList>
    </citation>
    <scope>NUCLEOTIDE SEQUENCE [LARGE SCALE GENOMIC DNA]</scope>
    <source>
        <strain evidence="10 11">KCCM 41400</strain>
    </source>
</reference>
<keyword evidence="5 8" id="KW-0812">Transmembrane</keyword>
<dbReference type="PANTHER" id="PTHR30472:SF24">
    <property type="entry name" value="FERRIC ENTEROBACTIN TRANSPORT SYSTEM PERMEASE PROTEIN FEPG"/>
    <property type="match status" value="1"/>
</dbReference>
<keyword evidence="4" id="KW-1003">Cell membrane</keyword>
<dbReference type="Proteomes" id="UP000288943">
    <property type="component" value="Chromosome"/>
</dbReference>
<comment type="similarity">
    <text evidence="2">Belongs to the binding-protein-dependent transport system permease family. FecCD subfamily.</text>
</comment>
<evidence type="ECO:0000313" key="11">
    <source>
        <dbReference type="Proteomes" id="UP000288943"/>
    </source>
</evidence>
<dbReference type="PANTHER" id="PTHR30472">
    <property type="entry name" value="FERRIC ENTEROBACTIN TRANSPORT SYSTEM PERMEASE PROTEIN"/>
    <property type="match status" value="1"/>
</dbReference>
<dbReference type="Pfam" id="PF01032">
    <property type="entry name" value="FecCD"/>
    <property type="match status" value="1"/>
</dbReference>
<dbReference type="EMBL" id="JAMDMJ010000034">
    <property type="protein sequence ID" value="MCY9598681.1"/>
    <property type="molecule type" value="Genomic_DNA"/>
</dbReference>
<feature type="transmembrane region" description="Helical" evidence="8">
    <location>
        <begin position="211"/>
        <end position="232"/>
    </location>
</feature>
<sequence length="351" mass="36771">MSRYKHIRLKWPSISFVLDKRALLVTAILAVLLCLLMLVSTGTGEIKISPLQVLRTLFGMGTPQDALVIHTFRLPRVLVAVMVGAALAMAGAILQGVSRNPLASPDIIGITDGAGVFVVAFIVMTTGTGSTFLSQAQWLPLAAFVGASLTALIIMALAWKNGLPPVRLVLIGIGIAASLSAVNTMLILLAPPVLTTQAVTWKVGSVYGSNWSHVGALALWLAVLIPILAYMARSLNVQALGDSVATSVGSRVNRQRVVLILLSTALAGSAVAFGGGITFVGLIAPHMARRLVGSAYGALLPASGLFGALVVLVSDYIGRTAFPPHDYPAGIFTACVGAPYFIYLLYKSRNT</sequence>
<feature type="transmembrane region" description="Helical" evidence="8">
    <location>
        <begin position="257"/>
        <end position="283"/>
    </location>
</feature>
<dbReference type="GeneID" id="95373258"/>
<evidence type="ECO:0000256" key="6">
    <source>
        <dbReference type="ARBA" id="ARBA00022989"/>
    </source>
</evidence>
<evidence type="ECO:0000256" key="4">
    <source>
        <dbReference type="ARBA" id="ARBA00022475"/>
    </source>
</evidence>
<feature type="transmembrane region" description="Helical" evidence="8">
    <location>
        <begin position="168"/>
        <end position="191"/>
    </location>
</feature>
<dbReference type="Gene3D" id="1.10.3470.10">
    <property type="entry name" value="ABC transporter involved in vitamin B12 uptake, BtuC"/>
    <property type="match status" value="1"/>
</dbReference>
<feature type="transmembrane region" description="Helical" evidence="8">
    <location>
        <begin position="329"/>
        <end position="346"/>
    </location>
</feature>
<protein>
    <submittedName>
        <fullName evidence="10">Iron ABC transporter permease</fullName>
    </submittedName>
</protein>
<dbReference type="InterPro" id="IPR037294">
    <property type="entry name" value="ABC_BtuC-like"/>
</dbReference>
<dbReference type="RefSeq" id="WP_042231253.1">
    <property type="nucleotide sequence ID" value="NZ_CP026520.1"/>
</dbReference>
<keyword evidence="3" id="KW-0813">Transport</keyword>
<keyword evidence="12" id="KW-1185">Reference proteome</keyword>
<organism evidence="10 11">
    <name type="scientific">Paenibacillus chitinolyticus</name>
    <dbReference type="NCBI Taxonomy" id="79263"/>
    <lineage>
        <taxon>Bacteria</taxon>
        <taxon>Bacillati</taxon>
        <taxon>Bacillota</taxon>
        <taxon>Bacilli</taxon>
        <taxon>Bacillales</taxon>
        <taxon>Paenibacillaceae</taxon>
        <taxon>Paenibacillus</taxon>
    </lineage>
</organism>
<evidence type="ECO:0000256" key="5">
    <source>
        <dbReference type="ARBA" id="ARBA00022692"/>
    </source>
</evidence>
<dbReference type="OrthoDB" id="9811721at2"/>
<evidence type="ECO:0000256" key="2">
    <source>
        <dbReference type="ARBA" id="ARBA00007935"/>
    </source>
</evidence>
<evidence type="ECO:0000313" key="9">
    <source>
        <dbReference type="EMBL" id="MCY9598681.1"/>
    </source>
</evidence>
<reference evidence="9 12" key="2">
    <citation type="submission" date="2022-05" db="EMBL/GenBank/DDBJ databases">
        <title>Genome Sequencing of Bee-Associated Microbes.</title>
        <authorList>
            <person name="Dunlap C."/>
        </authorList>
    </citation>
    <scope>NUCLEOTIDE SEQUENCE [LARGE SCALE GENOMIC DNA]</scope>
    <source>
        <strain evidence="9 12">NRRL B-23120</strain>
    </source>
</reference>
<evidence type="ECO:0000313" key="12">
    <source>
        <dbReference type="Proteomes" id="UP001527202"/>
    </source>
</evidence>
<evidence type="ECO:0000256" key="3">
    <source>
        <dbReference type="ARBA" id="ARBA00022448"/>
    </source>
</evidence>
<dbReference type="GO" id="GO:0022857">
    <property type="term" value="F:transmembrane transporter activity"/>
    <property type="evidence" value="ECO:0007669"/>
    <property type="project" value="InterPro"/>
</dbReference>
<keyword evidence="7 8" id="KW-0472">Membrane</keyword>
<dbReference type="InterPro" id="IPR000522">
    <property type="entry name" value="ABC_transptr_permease_BtuC"/>
</dbReference>
<feature type="transmembrane region" description="Helical" evidence="8">
    <location>
        <begin position="295"/>
        <end position="317"/>
    </location>
</feature>
<dbReference type="AlphaFoldDB" id="A0A410WPE4"/>
<feature type="transmembrane region" description="Helical" evidence="8">
    <location>
        <begin position="138"/>
        <end position="159"/>
    </location>
</feature>
<dbReference type="Proteomes" id="UP001527202">
    <property type="component" value="Unassembled WGS sequence"/>
</dbReference>
<accession>A0A410WPE4</accession>
<dbReference type="GO" id="GO:0005886">
    <property type="term" value="C:plasma membrane"/>
    <property type="evidence" value="ECO:0007669"/>
    <property type="project" value="UniProtKB-SubCell"/>
</dbReference>
<keyword evidence="6 8" id="KW-1133">Transmembrane helix</keyword>
<evidence type="ECO:0000256" key="8">
    <source>
        <dbReference type="SAM" id="Phobius"/>
    </source>
</evidence>
<dbReference type="EMBL" id="CP026520">
    <property type="protein sequence ID" value="QAV16222.1"/>
    <property type="molecule type" value="Genomic_DNA"/>
</dbReference>
<dbReference type="CDD" id="cd06550">
    <property type="entry name" value="TM_ABC_iron-siderophores_like"/>
    <property type="match status" value="1"/>
</dbReference>
<dbReference type="FunFam" id="1.10.3470.10:FF:000001">
    <property type="entry name" value="Vitamin B12 ABC transporter permease BtuC"/>
    <property type="match status" value="1"/>
</dbReference>
<dbReference type="SUPFAM" id="SSF81345">
    <property type="entry name" value="ABC transporter involved in vitamin B12 uptake, BtuC"/>
    <property type="match status" value="1"/>
</dbReference>
<dbReference type="GO" id="GO:0033214">
    <property type="term" value="P:siderophore-iron import into cell"/>
    <property type="evidence" value="ECO:0007669"/>
    <property type="project" value="TreeGrafter"/>
</dbReference>